<evidence type="ECO:0000313" key="1">
    <source>
        <dbReference type="EMBL" id="KAI0038488.1"/>
    </source>
</evidence>
<reference evidence="1" key="2">
    <citation type="journal article" date="2022" name="New Phytol.">
        <title>Evolutionary transition to the ectomycorrhizal habit in the genomes of a hyperdiverse lineage of mushroom-forming fungi.</title>
        <authorList>
            <person name="Looney B."/>
            <person name="Miyauchi S."/>
            <person name="Morin E."/>
            <person name="Drula E."/>
            <person name="Courty P.E."/>
            <person name="Kohler A."/>
            <person name="Kuo A."/>
            <person name="LaButti K."/>
            <person name="Pangilinan J."/>
            <person name="Lipzen A."/>
            <person name="Riley R."/>
            <person name="Andreopoulos W."/>
            <person name="He G."/>
            <person name="Johnson J."/>
            <person name="Nolan M."/>
            <person name="Tritt A."/>
            <person name="Barry K.W."/>
            <person name="Grigoriev I.V."/>
            <person name="Nagy L.G."/>
            <person name="Hibbett D."/>
            <person name="Henrissat B."/>
            <person name="Matheny P.B."/>
            <person name="Labbe J."/>
            <person name="Martin F.M."/>
        </authorList>
    </citation>
    <scope>NUCLEOTIDE SEQUENCE</scope>
    <source>
        <strain evidence="1">FP105234-sp</strain>
    </source>
</reference>
<accession>A0ACB8R379</accession>
<comment type="caution">
    <text evidence="1">The sequence shown here is derived from an EMBL/GenBank/DDBJ whole genome shotgun (WGS) entry which is preliminary data.</text>
</comment>
<evidence type="ECO:0000313" key="2">
    <source>
        <dbReference type="Proteomes" id="UP000814033"/>
    </source>
</evidence>
<organism evidence="1 2">
    <name type="scientific">Auriscalpium vulgare</name>
    <dbReference type="NCBI Taxonomy" id="40419"/>
    <lineage>
        <taxon>Eukaryota</taxon>
        <taxon>Fungi</taxon>
        <taxon>Dikarya</taxon>
        <taxon>Basidiomycota</taxon>
        <taxon>Agaricomycotina</taxon>
        <taxon>Agaricomycetes</taxon>
        <taxon>Russulales</taxon>
        <taxon>Auriscalpiaceae</taxon>
        <taxon>Auriscalpium</taxon>
    </lineage>
</organism>
<dbReference type="EMBL" id="MU276488">
    <property type="protein sequence ID" value="KAI0038488.1"/>
    <property type="molecule type" value="Genomic_DNA"/>
</dbReference>
<keyword evidence="2" id="KW-1185">Reference proteome</keyword>
<sequence length="195" mass="21115">MQIEMKALTPAHARKSGRMLWDILRAVFHLRSCKRKSEPWRLQYPAQDCHAVPLRLPASCTRGRDATPLIALARKRPAATTERNAGRVLAVAAPTVVRLVQRAASGQHASECGTGATSTSSSQTEHEARFTVCARQPASSDSFKTTAKTARVFSESEDTAGGAAETAPPRLPIEMKNGSGADLARRRRPDYVPLA</sequence>
<proteinExistence type="predicted"/>
<protein>
    <submittedName>
        <fullName evidence="1">Uncharacterized protein</fullName>
    </submittedName>
</protein>
<name>A0ACB8R379_9AGAM</name>
<reference evidence="1" key="1">
    <citation type="submission" date="2021-02" db="EMBL/GenBank/DDBJ databases">
        <authorList>
            <consortium name="DOE Joint Genome Institute"/>
            <person name="Ahrendt S."/>
            <person name="Looney B.P."/>
            <person name="Miyauchi S."/>
            <person name="Morin E."/>
            <person name="Drula E."/>
            <person name="Courty P.E."/>
            <person name="Chicoki N."/>
            <person name="Fauchery L."/>
            <person name="Kohler A."/>
            <person name="Kuo A."/>
            <person name="Labutti K."/>
            <person name="Pangilinan J."/>
            <person name="Lipzen A."/>
            <person name="Riley R."/>
            <person name="Andreopoulos W."/>
            <person name="He G."/>
            <person name="Johnson J."/>
            <person name="Barry K.W."/>
            <person name="Grigoriev I.V."/>
            <person name="Nagy L."/>
            <person name="Hibbett D."/>
            <person name="Henrissat B."/>
            <person name="Matheny P.B."/>
            <person name="Labbe J."/>
            <person name="Martin F."/>
        </authorList>
    </citation>
    <scope>NUCLEOTIDE SEQUENCE</scope>
    <source>
        <strain evidence="1">FP105234-sp</strain>
    </source>
</reference>
<gene>
    <name evidence="1" type="ORF">FA95DRAFT_1578179</name>
</gene>
<dbReference type="Proteomes" id="UP000814033">
    <property type="component" value="Unassembled WGS sequence"/>
</dbReference>